<dbReference type="Gene3D" id="1.10.287.130">
    <property type="match status" value="1"/>
</dbReference>
<feature type="domain" description="Histidine kinase" evidence="11">
    <location>
        <begin position="624"/>
        <end position="849"/>
    </location>
</feature>
<feature type="domain" description="PAS" evidence="13">
    <location>
        <begin position="371"/>
        <end position="407"/>
    </location>
</feature>
<dbReference type="GO" id="GO:0005524">
    <property type="term" value="F:ATP binding"/>
    <property type="evidence" value="ECO:0007669"/>
    <property type="project" value="UniProtKB-KW"/>
</dbReference>
<dbReference type="InterPro" id="IPR036097">
    <property type="entry name" value="HisK_dim/P_sf"/>
</dbReference>
<evidence type="ECO:0000256" key="8">
    <source>
        <dbReference type="ARBA" id="ARBA00023012"/>
    </source>
</evidence>
<sequence length="986" mass="109200">MDKQTDRIHRDIDRQMTISIIISMVIAVLISVSLWSGPIEQALSYWLGAMLSIAVIRLVLLYPRRQSPIRWRLQWLLTALAGLGWGLSAPLFLPSIDSHQQTLLLLVLVGIVATSSNAYAGRMPLFYAFMLTSLTPVAAWLLSRDDRTFITLGIICLLYMLALSLFARRSTALLRITAAHNEQLQTEIRERVRQQQHLEFQRAILNAIASHRDPLPALLTTIIHLVEAQREGMLASILLLDETGKHLHAGAAPSLPNAWNKAIDGVMIGPEVGSCGTAAFRNERVIVEDIASDPLWSNYRDGALAFDLKACWSEPIRSADGRVLGTFAMYYHTPCSPAAGDIELIESVASLTSIAIENYRRKEQLESSQHHEAELAAIVEYSSDMVYAHDLEGTIITANAACMRHFGDRIIGKNISEIIAPEDAEKAVSMMTQKREQGGNTVYELTVIDLHGHKRVLEVNSSLVTRDGTVVAVQGVARDITRRKRAEARLQLLQQAIHASDESIMILDAEGHIEFANPAAVRMYRLPLEQLLGSPAACVRNGEVGDETYRDIIATIRDGNNWQGNIRLKDTGRLIGRRVSPVMDEAGVLHHQVCIDRDITDEHRRSQQLEHTQRLESLGILAGGIAHDFNNLLTAIMGNAAMAERSLDDASAAKPFILRIEESSQRAADLCRQMLAYSGKGQFIVKPINLSELITEMTRLMEVSIDKNVTLRYDLSHSIPLIEADTAQMQQVILNLITNASEAIGSKNGMISFTTGVMHLDRAYLDRTLTHETLREGEYVYMEVADNGCGMSSSTMEKMFDPFFTTKFTGRGLGMSAMLGIVRGHHGTIRVYSEPGRGTTFKILIPATTKKALPSAGTVNHHWHAHGTVLVVDDEESIRDVASIMLQDMGFDTITANNGEEAVEIYRTQQHAIVAVLLDMTMPKMDGKACLAELLCINPDIRVILSSGYTREDTDDQFPSGLLASFIQKPYTPESLQQTMRQSLSS</sequence>
<dbReference type="Pfam" id="PF02518">
    <property type="entry name" value="HATPase_c"/>
    <property type="match status" value="1"/>
</dbReference>
<evidence type="ECO:0000256" key="1">
    <source>
        <dbReference type="ARBA" id="ARBA00000085"/>
    </source>
</evidence>
<dbReference type="InterPro" id="IPR005467">
    <property type="entry name" value="His_kinase_dom"/>
</dbReference>
<dbReference type="NCBIfam" id="TIGR00229">
    <property type="entry name" value="sensory_box"/>
    <property type="match status" value="2"/>
</dbReference>
<organism evidence="15 16">
    <name type="scientific">Mariprofundus erugo</name>
    <dbReference type="NCBI Taxonomy" id="2528639"/>
    <lineage>
        <taxon>Bacteria</taxon>
        <taxon>Pseudomonadati</taxon>
        <taxon>Pseudomonadota</taxon>
        <taxon>Candidatius Mariprofundia</taxon>
        <taxon>Mariprofundales</taxon>
        <taxon>Mariprofundaceae</taxon>
        <taxon>Mariprofundus</taxon>
    </lineage>
</organism>
<evidence type="ECO:0000256" key="7">
    <source>
        <dbReference type="ARBA" id="ARBA00022840"/>
    </source>
</evidence>
<dbReference type="InterPro" id="IPR003594">
    <property type="entry name" value="HATPase_dom"/>
</dbReference>
<dbReference type="SMART" id="SM00387">
    <property type="entry name" value="HATPase_c"/>
    <property type="match status" value="1"/>
</dbReference>
<dbReference type="PROSITE" id="PS50113">
    <property type="entry name" value="PAC"/>
    <property type="match status" value="1"/>
</dbReference>
<keyword evidence="6" id="KW-0418">Kinase</keyword>
<dbReference type="GO" id="GO:0000155">
    <property type="term" value="F:phosphorelay sensor kinase activity"/>
    <property type="evidence" value="ECO:0007669"/>
    <property type="project" value="InterPro"/>
</dbReference>
<dbReference type="SMART" id="SM00091">
    <property type="entry name" value="PAS"/>
    <property type="match status" value="2"/>
</dbReference>
<evidence type="ECO:0000259" key="11">
    <source>
        <dbReference type="PROSITE" id="PS50109"/>
    </source>
</evidence>
<dbReference type="InterPro" id="IPR000700">
    <property type="entry name" value="PAS-assoc_C"/>
</dbReference>
<dbReference type="Gene3D" id="3.30.450.40">
    <property type="match status" value="1"/>
</dbReference>
<dbReference type="PANTHER" id="PTHR43065">
    <property type="entry name" value="SENSOR HISTIDINE KINASE"/>
    <property type="match status" value="1"/>
</dbReference>
<dbReference type="InterPro" id="IPR003018">
    <property type="entry name" value="GAF"/>
</dbReference>
<evidence type="ECO:0000256" key="3">
    <source>
        <dbReference type="ARBA" id="ARBA00022553"/>
    </source>
</evidence>
<keyword evidence="3 9" id="KW-0597">Phosphoprotein</keyword>
<keyword evidence="7" id="KW-0067">ATP-binding</keyword>
<dbReference type="InterPro" id="IPR000014">
    <property type="entry name" value="PAS"/>
</dbReference>
<feature type="modified residue" description="4-aspartylphosphate" evidence="9">
    <location>
        <position position="919"/>
    </location>
</feature>
<feature type="domain" description="PAS" evidence="13">
    <location>
        <begin position="489"/>
        <end position="533"/>
    </location>
</feature>
<name>A0A5R9GQZ3_9PROT</name>
<dbReference type="Gene3D" id="3.30.450.20">
    <property type="entry name" value="PAS domain"/>
    <property type="match status" value="2"/>
</dbReference>
<dbReference type="Pfam" id="PF00989">
    <property type="entry name" value="PAS"/>
    <property type="match status" value="1"/>
</dbReference>
<dbReference type="InterPro" id="IPR001789">
    <property type="entry name" value="Sig_transdc_resp-reg_receiver"/>
</dbReference>
<evidence type="ECO:0000313" key="16">
    <source>
        <dbReference type="Proteomes" id="UP000306585"/>
    </source>
</evidence>
<dbReference type="InterPro" id="IPR001610">
    <property type="entry name" value="PAC"/>
</dbReference>
<keyword evidence="4" id="KW-0808">Transferase</keyword>
<dbReference type="SUPFAM" id="SSF47384">
    <property type="entry name" value="Homodimeric domain of signal transducing histidine kinase"/>
    <property type="match status" value="1"/>
</dbReference>
<dbReference type="RefSeq" id="WP_138239536.1">
    <property type="nucleotide sequence ID" value="NZ_VBRY01000008.1"/>
</dbReference>
<reference evidence="15 16" key="1">
    <citation type="journal article" date="2019" name="Appl. Environ. Microbiol.">
        <title>Environmental Evidence and Genomic Insight of Iron-oxidizing Bacteria Preference Towards More Corrosion Resistant Stainless Steel at Higher Salinities.</title>
        <authorList>
            <person name="Garrison C.E."/>
            <person name="Price K.A."/>
            <person name="Field E.K."/>
        </authorList>
    </citation>
    <scope>NUCLEOTIDE SEQUENCE [LARGE SCALE GENOMIC DNA]</scope>
    <source>
        <strain evidence="15 16">P3</strain>
    </source>
</reference>
<evidence type="ECO:0000256" key="5">
    <source>
        <dbReference type="ARBA" id="ARBA00022741"/>
    </source>
</evidence>
<dbReference type="PROSITE" id="PS50110">
    <property type="entry name" value="RESPONSE_REGULATORY"/>
    <property type="match status" value="1"/>
</dbReference>
<dbReference type="SUPFAM" id="SSF55785">
    <property type="entry name" value="PYP-like sensor domain (PAS domain)"/>
    <property type="match status" value="2"/>
</dbReference>
<dbReference type="InterPro" id="IPR013656">
    <property type="entry name" value="PAS_4"/>
</dbReference>
<feature type="domain" description="Response regulatory" evidence="12">
    <location>
        <begin position="868"/>
        <end position="984"/>
    </location>
</feature>
<proteinExistence type="predicted"/>
<dbReference type="PROSITE" id="PS50112">
    <property type="entry name" value="PAS"/>
    <property type="match status" value="2"/>
</dbReference>
<dbReference type="InterPro" id="IPR035965">
    <property type="entry name" value="PAS-like_dom_sf"/>
</dbReference>
<keyword evidence="10" id="KW-0472">Membrane</keyword>
<dbReference type="GO" id="GO:0006355">
    <property type="term" value="P:regulation of DNA-templated transcription"/>
    <property type="evidence" value="ECO:0007669"/>
    <property type="project" value="InterPro"/>
</dbReference>
<dbReference type="SUPFAM" id="SSF55781">
    <property type="entry name" value="GAF domain-like"/>
    <property type="match status" value="1"/>
</dbReference>
<evidence type="ECO:0000256" key="4">
    <source>
        <dbReference type="ARBA" id="ARBA00022679"/>
    </source>
</evidence>
<dbReference type="Gene3D" id="3.40.50.2300">
    <property type="match status" value="1"/>
</dbReference>
<dbReference type="EMBL" id="VBRY01000008">
    <property type="protein sequence ID" value="TLS66707.1"/>
    <property type="molecule type" value="Genomic_DNA"/>
</dbReference>
<keyword evidence="16" id="KW-1185">Reference proteome</keyword>
<dbReference type="InterPro" id="IPR003661">
    <property type="entry name" value="HisK_dim/P_dom"/>
</dbReference>
<evidence type="ECO:0000256" key="9">
    <source>
        <dbReference type="PROSITE-ProRule" id="PRU00169"/>
    </source>
</evidence>
<evidence type="ECO:0000259" key="12">
    <source>
        <dbReference type="PROSITE" id="PS50110"/>
    </source>
</evidence>
<feature type="transmembrane region" description="Helical" evidence="10">
    <location>
        <begin position="16"/>
        <end position="37"/>
    </location>
</feature>
<feature type="transmembrane region" description="Helical" evidence="10">
    <location>
        <begin position="125"/>
        <end position="143"/>
    </location>
</feature>
<dbReference type="SUPFAM" id="SSF55874">
    <property type="entry name" value="ATPase domain of HSP90 chaperone/DNA topoisomerase II/histidine kinase"/>
    <property type="match status" value="1"/>
</dbReference>
<dbReference type="InterPro" id="IPR013767">
    <property type="entry name" value="PAS_fold"/>
</dbReference>
<dbReference type="CDD" id="cd00130">
    <property type="entry name" value="PAS"/>
    <property type="match status" value="2"/>
</dbReference>
<dbReference type="AlphaFoldDB" id="A0A5R9GQZ3"/>
<evidence type="ECO:0000256" key="6">
    <source>
        <dbReference type="ARBA" id="ARBA00022777"/>
    </source>
</evidence>
<dbReference type="Proteomes" id="UP000306585">
    <property type="component" value="Unassembled WGS sequence"/>
</dbReference>
<dbReference type="InterPro" id="IPR004358">
    <property type="entry name" value="Sig_transdc_His_kin-like_C"/>
</dbReference>
<dbReference type="InterPro" id="IPR029016">
    <property type="entry name" value="GAF-like_dom_sf"/>
</dbReference>
<dbReference type="EC" id="2.7.13.3" evidence="2"/>
<feature type="domain" description="PAC" evidence="14">
    <location>
        <begin position="441"/>
        <end position="492"/>
    </location>
</feature>
<comment type="caution">
    <text evidence="15">The sequence shown here is derived from an EMBL/GenBank/DDBJ whole genome shotgun (WGS) entry which is preliminary data.</text>
</comment>
<dbReference type="Pfam" id="PF08448">
    <property type="entry name" value="PAS_4"/>
    <property type="match status" value="1"/>
</dbReference>
<feature type="transmembrane region" description="Helical" evidence="10">
    <location>
        <begin position="75"/>
        <end position="96"/>
    </location>
</feature>
<keyword evidence="8" id="KW-0902">Two-component regulatory system</keyword>
<dbReference type="Pfam" id="PF00512">
    <property type="entry name" value="HisKA"/>
    <property type="match status" value="1"/>
</dbReference>
<feature type="transmembrane region" description="Helical" evidence="10">
    <location>
        <begin position="149"/>
        <end position="167"/>
    </location>
</feature>
<dbReference type="SMART" id="SM00065">
    <property type="entry name" value="GAF"/>
    <property type="match status" value="1"/>
</dbReference>
<keyword evidence="10" id="KW-1133">Transmembrane helix</keyword>
<keyword evidence="10" id="KW-0812">Transmembrane</keyword>
<evidence type="ECO:0000313" key="15">
    <source>
        <dbReference type="EMBL" id="TLS66707.1"/>
    </source>
</evidence>
<evidence type="ECO:0000256" key="10">
    <source>
        <dbReference type="SAM" id="Phobius"/>
    </source>
</evidence>
<dbReference type="PROSITE" id="PS50109">
    <property type="entry name" value="HIS_KIN"/>
    <property type="match status" value="1"/>
</dbReference>
<evidence type="ECO:0000259" key="13">
    <source>
        <dbReference type="PROSITE" id="PS50112"/>
    </source>
</evidence>
<evidence type="ECO:0000256" key="2">
    <source>
        <dbReference type="ARBA" id="ARBA00012438"/>
    </source>
</evidence>
<dbReference type="SMART" id="SM00388">
    <property type="entry name" value="HisKA"/>
    <property type="match status" value="1"/>
</dbReference>
<feature type="transmembrane region" description="Helical" evidence="10">
    <location>
        <begin position="43"/>
        <end position="63"/>
    </location>
</feature>
<evidence type="ECO:0000259" key="14">
    <source>
        <dbReference type="PROSITE" id="PS50113"/>
    </source>
</evidence>
<comment type="catalytic activity">
    <reaction evidence="1">
        <text>ATP + protein L-histidine = ADP + protein N-phospho-L-histidine.</text>
        <dbReference type="EC" id="2.7.13.3"/>
    </reaction>
</comment>
<dbReference type="CDD" id="cd00082">
    <property type="entry name" value="HisKA"/>
    <property type="match status" value="1"/>
</dbReference>
<keyword evidence="5" id="KW-0547">Nucleotide-binding</keyword>
<dbReference type="Gene3D" id="3.30.565.10">
    <property type="entry name" value="Histidine kinase-like ATPase, C-terminal domain"/>
    <property type="match status" value="1"/>
</dbReference>
<dbReference type="PANTHER" id="PTHR43065:SF42">
    <property type="entry name" value="TWO-COMPONENT SENSOR PPRA"/>
    <property type="match status" value="1"/>
</dbReference>
<dbReference type="SUPFAM" id="SSF52172">
    <property type="entry name" value="CheY-like"/>
    <property type="match status" value="1"/>
</dbReference>
<dbReference type="SMART" id="SM00086">
    <property type="entry name" value="PAC"/>
    <property type="match status" value="2"/>
</dbReference>
<dbReference type="PRINTS" id="PR00344">
    <property type="entry name" value="BCTRLSENSOR"/>
</dbReference>
<dbReference type="InterPro" id="IPR011006">
    <property type="entry name" value="CheY-like_superfamily"/>
</dbReference>
<accession>A0A5R9GQZ3</accession>
<gene>
    <name evidence="15" type="ORF">FEF65_09285</name>
</gene>
<protein>
    <recommendedName>
        <fullName evidence="2">histidine kinase</fullName>
        <ecNumber evidence="2">2.7.13.3</ecNumber>
    </recommendedName>
</protein>
<dbReference type="Pfam" id="PF00072">
    <property type="entry name" value="Response_reg"/>
    <property type="match status" value="1"/>
</dbReference>
<dbReference type="SMART" id="SM00448">
    <property type="entry name" value="REC"/>
    <property type="match status" value="1"/>
</dbReference>
<dbReference type="InterPro" id="IPR036890">
    <property type="entry name" value="HATPase_C_sf"/>
</dbReference>
<dbReference type="Pfam" id="PF13185">
    <property type="entry name" value="GAF_2"/>
    <property type="match status" value="1"/>
</dbReference>